<reference evidence="3" key="1">
    <citation type="submission" date="2016-10" db="EMBL/GenBank/DDBJ databases">
        <authorList>
            <person name="Varghese N."/>
            <person name="Submissions S."/>
        </authorList>
    </citation>
    <scope>NUCLEOTIDE SEQUENCE [LARGE SCALE GENOMIC DNA]</scope>
    <source>
        <strain evidence="3">DSM 8987</strain>
    </source>
</reference>
<dbReference type="InterPro" id="IPR025282">
    <property type="entry name" value="DUF4214"/>
</dbReference>
<dbReference type="GO" id="GO:0005509">
    <property type="term" value="F:calcium ion binding"/>
    <property type="evidence" value="ECO:0007669"/>
    <property type="project" value="InterPro"/>
</dbReference>
<dbReference type="OrthoDB" id="5741839at2"/>
<evidence type="ECO:0000259" key="1">
    <source>
        <dbReference type="Pfam" id="PF13946"/>
    </source>
</evidence>
<dbReference type="PROSITE" id="PS00330">
    <property type="entry name" value="HEMOLYSIN_CALCIUM"/>
    <property type="match status" value="1"/>
</dbReference>
<keyword evidence="3" id="KW-1185">Reference proteome</keyword>
<feature type="domain" description="DUF4214" evidence="1">
    <location>
        <begin position="47"/>
        <end position="103"/>
    </location>
</feature>
<dbReference type="Pfam" id="PF13946">
    <property type="entry name" value="DUF4214"/>
    <property type="match status" value="1"/>
</dbReference>
<name>A0A1G7BWN6_9BACT</name>
<dbReference type="InterPro" id="IPR001343">
    <property type="entry name" value="Hemolysn_Ca-bd"/>
</dbReference>
<gene>
    <name evidence="2" type="ORF">SAMN05661003_10755</name>
</gene>
<dbReference type="Proteomes" id="UP000243205">
    <property type="component" value="Unassembled WGS sequence"/>
</dbReference>
<dbReference type="STRING" id="57664.SAMN05661003_10755"/>
<accession>A0A1G7BWN6</accession>
<dbReference type="Pfam" id="PF00353">
    <property type="entry name" value="HemolysinCabind"/>
    <property type="match status" value="2"/>
</dbReference>
<proteinExistence type="predicted"/>
<protein>
    <recommendedName>
        <fullName evidence="1">DUF4214 domain-containing protein</fullName>
    </recommendedName>
</protein>
<organism evidence="2 3">
    <name type="scientific">Desulfuromonas thiophila</name>
    <dbReference type="NCBI Taxonomy" id="57664"/>
    <lineage>
        <taxon>Bacteria</taxon>
        <taxon>Pseudomonadati</taxon>
        <taxon>Thermodesulfobacteriota</taxon>
        <taxon>Desulfuromonadia</taxon>
        <taxon>Desulfuromonadales</taxon>
        <taxon>Desulfuromonadaceae</taxon>
        <taxon>Desulfuromonas</taxon>
    </lineage>
</organism>
<evidence type="ECO:0000313" key="3">
    <source>
        <dbReference type="Proteomes" id="UP000243205"/>
    </source>
</evidence>
<dbReference type="EMBL" id="FNAQ01000007">
    <property type="protein sequence ID" value="SDE30786.1"/>
    <property type="molecule type" value="Genomic_DNA"/>
</dbReference>
<dbReference type="RefSeq" id="WP_092078228.1">
    <property type="nucleotide sequence ID" value="NZ_FNAQ01000007.1"/>
</dbReference>
<dbReference type="InterPro" id="IPR018511">
    <property type="entry name" value="Hemolysin-typ_Ca-bd_CS"/>
</dbReference>
<sequence length="3719" mass="382449">MALTQTQVSQLYVALFGRASEGEGNLFWQQGSSLVDTANQMLATTAAADYFGAALNDNQAFIEFIYENTLGKTVQQDPDGIAFWVNALNGGADRGEVVVALIDAVYQYADATDPVDKDAYDQFVNRVDVSNYVAEKIQNFDDNYSVFTGINNSVTANGVDAAKAQVDAIIAPNHTFTLTESVVEGEEAVAPVTEVYWGYNPESCEDCAGIPVSDLVSFLTTITGMDLVELGLIDAADCCPPEEAVERIQNITINDISGDSSTIEIALVDGTTLHAEASLGADYLTFLSDLLYTYDEDGNITGTRLFEKVVVSGSEATDDSTQAIILTPTVNNGGTWEAGYTTNDDDTIVAGRLELLHGAYIDAGAGYNVLEIDAKGVYAQPVELLNIQEVRIENLPNVYTTEQRLYTWYNEDGECESGYCLPYGVMEVSGSPSLVTVSSYPEVTGDGQPNSIIDLSRATSIEKLVISEGEFDGLLSSSALGTLTIAGIRNGAETTLDGGFSKDVTLHFSDLQGDGVDLVFNNVNFISSAQLSVAHNAETLNIESIGGGSTIENSYLGGEISTLNITGDAHLYIVNDLDASFRDATPVTIDASANTAGVNLTLSGSQNVTFLGSQGDDRFSVATSDEDGAPVNDESVTIIGGEGNNYYEVTGAETVTITNGDGNNNYEINDTDSLRAVNQLSITTGDGDNHFEIDGVANATLIAGDGDNRFDVLTDSSYDYLGVNGPDFAPELIIEAGNGANVINVGNQDSYSLPAEVTITVGDGGNTLFVAAEAINVTAGAGNDKLILVGNHDDVAAHSALLNINLGAGQNSLQLGVEAADGDATAGVTALEGSSISGENITLYVEQSSDLHAAQLSGIEKVVLNDDISGAALVLTDTQIAALGGDAFSVEGTAFGTDAQVKVIVTGEGGDSITFDGQSYKSVDFADLNLDDLPANVNLVLEVQEGVQLNITAEDLHTKVIVEGVTQADGQGDEAPGRVVITQAAADFNAFSAEGGSLSDDFDSTDYGIVRTPSGYSRPTETVKYDFMEWNTATDGTDVYAFHVQYGNGLRFVGDEGITFYPVAGGLDQYMRPIDGASAITFSADPFYLDFSTLGGEAENLTIGEFQNVAGVFGNSNLGFDAVVNIELTGTSGTQDAPLPPTAGSAEQGILSSGVTKYVVTNIEDDLALGNTEKAFIYLCDSVKDLETIALRGNYEAALVVENAAWGLGFELQGGSTLKADGPTGTANVGQLVATYKWPGAVANVELTHSVAGDTRPILAYGITINNAKTISLDAEGPAATIKALAGDDVTTLDVNAAGNVAIQGELPALLTSIDAADVVGSFTATIDNPAEGLVFVGAEGSTNLTIDDAAEGAITSISGAGEIALTIGNEVGTDSVDLSDTLLSNVTSVTLTDGVTFTLTMDQADLIGAGHFALAEDDAATLVLEGLNDQEFALANFDVEGALAITLTLADEDLVKLHADTDLTGIASLAIPAGTTLELTAAQFQQLTDHGSLTGAGNVHITDMTQADVGVNGAALDLDGIAVTGTVTISLAEDVDLSAADLGSPVVDTFNVGAFTLTLGDVTDADGVAVVGEAGSVLKFTDTDFGAFDEIDASGFSIEQLMVLNALVAERNIDLIFAGLPGSVEKVVYNGNGWAGTIDQTVTVLESTTVDGFLVINTPAADVEIANLTLNLEGGAEINGNLRLTTTAKFDDINEDRVQDSGEVDLMRGFLQTLTINSTGTAENPLTGETANIIAGNIDPTVVQGGGSGSAYTATANNLLTVNINATQALVVEGQIIFNSVTGDDTFFANDNDAAEATLNVDGTAAVVLGALNTTDEDVDSLVVNHTGTGALTFTLDPDLLADDEITINGSADGQTTIVVADGSGTSGTMLDLSDDTLVNVDAVVLEEWADLVLTQAQFNQLGADAFSLAEAEIEAELQLVAFDAVDFDATALADGITVETITLVAGDVDLTSANINLTGVGQIIVQEGGSVTLSAAQFLQLAGTGAIVGVDAEGDASTDFTVNITGLTQAQVDGNDGIDLAAVAADAIAIATAESINLPAENDVDSVDSGTVLGADPSAVEFILADGQTLGLGDILQLSDRVVAQDTTPDDGIWEVVADGIGLTVTGGAGTAVELQFVNGFGPYDTFDAGNLHVETLRLINDLVDHRDVELLQDIASSVTVVIYATPDDLPGYVRSIDRLVVVEAGTTVDGFLVFNDYQDDSEVRTLGITLQGDATIDGNLRLSTVAKDADLQARYFDTLTITSTGAEENTIDGDITPLAINPDTLENNLLNVIINAEQELDVTGDIIFNSRTANAEANLTISATSTADVSIHALDTTDTDVAVLNIANNGTGLLEVTDATVPALDVDNTEEVNFSGQGDIALGTGDAQHGVAGDELSILDASALSGDLALAKVTDVDDADFRFTSGTGITTMTFTDANLDSNGDDGTANNDDDTAGWVFDFTDAAAGSALHLDAALTAVPAGSNLTINMGPNAVLYIDETMDLSDLDLTILGDQPIVLADGVTLTLTAAQASGLNIVAGVDVDNDGYTGQVVIVDLGDYADLNGNGNNDDTAELFDYDFSGILVSASATLADDDVTISAGSNLGSVAINLTDLYDVGGSPNDDLVGQTIRFSTEQQAARTINVSTPDGNNSTNVVWLFSSVSAPVNTDGYDADIARLWLTEALANGANIEQLFTSLPSTIIRVDFADLVQLEDALDSSLGRSRVVELAAFTSLPDGLAFSDHDRLEHVENLTISMGGQVTVGDIEIDNIIDLTVEPTSIVFNTLTINSVLADDTGDLLAANGLDAEDTIDGAVPFDEEVHVKPEGPNQIGDISVGSAEGLELLNVVLNTGDDLATNNTEANSDGTANVLTGNDLEIGTIYFSAADAGTIVDLTATGDNAVTLESVNTADTDILGINLDLTDHSGLFEVTGGSPALNLAATEGLVIGTEVGEEGTDADPSEDDVLFGTGYDDVNEVNYAGVYGEELSVITVTGDGHVDLGVLIVDSTDDEAQDLNGDGDTTDTFNINGDGTAELTEAGNVAFTLNGNGMLTTTVATLGAANVNGTVVYSTLAAGSTWVFNGAEITLTEDAVLGAGSTLVFNQVILTIQGEVDLTNVNLDLTDTDILVPAGQTLILTPAQAVALDVGITGEGTIKLVGNADDADGEVLGAHLNTVNVDLSGVVLTAADGSAATAGDEVLNITLLVAIDDEGTVVGQNVIGSDFDDVIVTGSGDDTLTGGAGDDVLQGLGGDNTYIVDEGTDTILGLEGDDPADSEESWFTQDVLQVAAGATAQATIDDEFFATAASTNDGTALLTGDSGDNTIDVSLAGGDSGFVLNGGTDGANILVGSANDDVLNGGNETVVDGVTSDIDVLTGNEGDDRFVFNVTVDSAATLTVETTTQAVDREVINIVAAAGTDTADDGSTSALVVNYTIGGSNANAFVDLTGIDVTSQIAVRNAVLQALEDKTGISAAVGADDGQIIVSGDNGQSLTINSLDWTGDTEDGTGIDASTITDGSDTAQITTLTVTGTPNDGDLYDILVQGAGGAGAEYTSDADDTADDVAAGLQNDFEVNDADGGADIAATVDGNVVTFTDSNGDDGGFTLTTNTTAAFGGSGASDDNAALTTADIITDFTSGHDSIQFDGLAAGTSTNVVKLAGVADFATALAAADLSFDGTVQYFLTSYTSADTETGVLGDLTNTGDTIGLLFFDANLDEEVDGVVVLLGVDSTSFAYADIVAA</sequence>
<evidence type="ECO:0000313" key="2">
    <source>
        <dbReference type="EMBL" id="SDE30786.1"/>
    </source>
</evidence>